<dbReference type="Proteomes" id="UP001206331">
    <property type="component" value="Unassembled WGS sequence"/>
</dbReference>
<evidence type="ECO:0000313" key="2">
    <source>
        <dbReference type="Proteomes" id="UP001206331"/>
    </source>
</evidence>
<dbReference type="EMBL" id="JAJUPA010000002">
    <property type="protein sequence ID" value="MCQ9629260.1"/>
    <property type="molecule type" value="Genomic_DNA"/>
</dbReference>
<comment type="caution">
    <text evidence="1">The sequence shown here is derived from an EMBL/GenBank/DDBJ whole genome shotgun (WGS) entry which is preliminary data.</text>
</comment>
<accession>A0ABT1WUB0</accession>
<protein>
    <submittedName>
        <fullName evidence="1">DUF1018 domain-containing protein</fullName>
    </submittedName>
</protein>
<reference evidence="1 2" key="1">
    <citation type="submission" date="2021-12" db="EMBL/GenBank/DDBJ databases">
        <title>Identification and characterization of A. suis stains in western Canada.</title>
        <authorList>
            <person name="Kulathunga D.G.R.S."/>
            <person name="De Oliveira Costa M."/>
        </authorList>
    </citation>
    <scope>NUCLEOTIDE SEQUENCE [LARGE SCALE GENOMIC DNA]</scope>
    <source>
        <strain evidence="1 2">18_292</strain>
    </source>
</reference>
<gene>
    <name evidence="1" type="ORF">LZL92_03095</name>
</gene>
<sequence length="194" mass="22304">MNDKAKLIQLIHIAKSQLNLDDFTYREILKRLTNKESSTKCTVVELHKVLHELQSKGAKVKWFAKSAKKPTAYSPVTGETPVKSEITHKIRAVWITMGKHGFLRDSSEQALNAYMRKIINKNRSVLVLNVGALDVNDASQLLEILKKWHRRLIIEHLESLNAKATLHRNGEPCDYRQASYDNLVEAYQKVWETL</sequence>
<dbReference type="Pfam" id="PF06252">
    <property type="entry name" value="GemA"/>
    <property type="match status" value="1"/>
</dbReference>
<organism evidence="1 2">
    <name type="scientific">Actinobacillus suis</name>
    <dbReference type="NCBI Taxonomy" id="716"/>
    <lineage>
        <taxon>Bacteria</taxon>
        <taxon>Pseudomonadati</taxon>
        <taxon>Pseudomonadota</taxon>
        <taxon>Gammaproteobacteria</taxon>
        <taxon>Pasteurellales</taxon>
        <taxon>Pasteurellaceae</taxon>
        <taxon>Actinobacillus</taxon>
    </lineage>
</organism>
<keyword evidence="2" id="KW-1185">Reference proteome</keyword>
<dbReference type="InterPro" id="IPR009363">
    <property type="entry name" value="Phage_Mu_Gp16"/>
</dbReference>
<dbReference type="RefSeq" id="WP_257175245.1">
    <property type="nucleotide sequence ID" value="NZ_JAJUOY010000007.1"/>
</dbReference>
<evidence type="ECO:0000313" key="1">
    <source>
        <dbReference type="EMBL" id="MCQ9629260.1"/>
    </source>
</evidence>
<name>A0ABT1WUB0_ACTSU</name>
<proteinExistence type="predicted"/>